<reference evidence="1 2" key="1">
    <citation type="submission" date="2022-06" db="EMBL/GenBank/DDBJ databases">
        <title>Janthinobacterium kumbetensis sp. nov., isolated from spring water in Turkey.</title>
        <authorList>
            <person name="Inan Bektas K."/>
            <person name="Belduz A.A."/>
            <person name="Canakci S."/>
            <person name="Nalcaoglu A."/>
            <person name="Ceylan E."/>
            <person name="Kati H."/>
        </authorList>
    </citation>
    <scope>NUCLEOTIDE SEQUENCE [LARGE SCALE GENOMIC DNA]</scope>
    <source>
        <strain evidence="1 2">GK</strain>
    </source>
</reference>
<proteinExistence type="predicted"/>
<protein>
    <recommendedName>
        <fullName evidence="3">Transposase DDE domain-containing protein</fullName>
    </recommendedName>
</protein>
<comment type="caution">
    <text evidence="1">The sequence shown here is derived from an EMBL/GenBank/DDBJ whole genome shotgun (WGS) entry which is preliminary data.</text>
</comment>
<evidence type="ECO:0000313" key="2">
    <source>
        <dbReference type="Proteomes" id="UP001202243"/>
    </source>
</evidence>
<evidence type="ECO:0000313" key="1">
    <source>
        <dbReference type="EMBL" id="MCM2568044.1"/>
    </source>
</evidence>
<accession>A0ABT0WVI0</accession>
<organism evidence="1 2">
    <name type="scientific">Janthinobacterium kumbetense</name>
    <dbReference type="NCBI Taxonomy" id="2950280"/>
    <lineage>
        <taxon>Bacteria</taxon>
        <taxon>Pseudomonadati</taxon>
        <taxon>Pseudomonadota</taxon>
        <taxon>Betaproteobacteria</taxon>
        <taxon>Burkholderiales</taxon>
        <taxon>Oxalobacteraceae</taxon>
        <taxon>Janthinobacterium</taxon>
    </lineage>
</organism>
<dbReference type="Proteomes" id="UP001202243">
    <property type="component" value="Unassembled WGS sequence"/>
</dbReference>
<name>A0ABT0WVI0_9BURK</name>
<gene>
    <name evidence="1" type="ORF">NCG91_20765</name>
</gene>
<evidence type="ECO:0008006" key="3">
    <source>
        <dbReference type="Google" id="ProtNLM"/>
    </source>
</evidence>
<dbReference type="EMBL" id="JAMQGR010000008">
    <property type="protein sequence ID" value="MCM2568044.1"/>
    <property type="molecule type" value="Genomic_DNA"/>
</dbReference>
<keyword evidence="2" id="KW-1185">Reference proteome</keyword>
<sequence>MAWRDAATEKYRIFQKLTRKLHRAVKCPVRANAVQLHLHRATLPPNAQKIKQ</sequence>
<dbReference type="RefSeq" id="WP_251351022.1">
    <property type="nucleotide sequence ID" value="NZ_JAMQGR010000008.1"/>
</dbReference>